<name>A0A8D9E8U6_9HEMI</name>
<organism evidence="2">
    <name type="scientific">Cacopsylla melanoneura</name>
    <dbReference type="NCBI Taxonomy" id="428564"/>
    <lineage>
        <taxon>Eukaryota</taxon>
        <taxon>Metazoa</taxon>
        <taxon>Ecdysozoa</taxon>
        <taxon>Arthropoda</taxon>
        <taxon>Hexapoda</taxon>
        <taxon>Insecta</taxon>
        <taxon>Pterygota</taxon>
        <taxon>Neoptera</taxon>
        <taxon>Paraneoptera</taxon>
        <taxon>Hemiptera</taxon>
        <taxon>Sternorrhyncha</taxon>
        <taxon>Psylloidea</taxon>
        <taxon>Psyllidae</taxon>
        <taxon>Psyllinae</taxon>
        <taxon>Cacopsylla</taxon>
    </lineage>
</organism>
<feature type="compositionally biased region" description="Basic residues" evidence="1">
    <location>
        <begin position="595"/>
        <end position="608"/>
    </location>
</feature>
<feature type="region of interest" description="Disordered" evidence="1">
    <location>
        <begin position="293"/>
        <end position="314"/>
    </location>
</feature>
<dbReference type="AlphaFoldDB" id="A0A8D9E8U6"/>
<evidence type="ECO:0000313" key="2">
    <source>
        <dbReference type="EMBL" id="CAG6742860.1"/>
    </source>
</evidence>
<proteinExistence type="predicted"/>
<feature type="region of interest" description="Disordered" evidence="1">
    <location>
        <begin position="70"/>
        <end position="118"/>
    </location>
</feature>
<feature type="compositionally biased region" description="Polar residues" evidence="1">
    <location>
        <begin position="78"/>
        <end position="101"/>
    </location>
</feature>
<dbReference type="InterPro" id="IPR036514">
    <property type="entry name" value="SGNH_hydro_sf"/>
</dbReference>
<protein>
    <submittedName>
        <fullName evidence="2">Uncharacterized protein</fullName>
    </submittedName>
</protein>
<accession>A0A8D9E8U6</accession>
<evidence type="ECO:0000256" key="1">
    <source>
        <dbReference type="SAM" id="MobiDB-lite"/>
    </source>
</evidence>
<feature type="region of interest" description="Disordered" evidence="1">
    <location>
        <begin position="588"/>
        <end position="630"/>
    </location>
</feature>
<reference evidence="2" key="1">
    <citation type="submission" date="2021-05" db="EMBL/GenBank/DDBJ databases">
        <authorList>
            <person name="Alioto T."/>
            <person name="Alioto T."/>
            <person name="Gomez Garrido J."/>
        </authorList>
    </citation>
    <scope>NUCLEOTIDE SEQUENCE</scope>
</reference>
<sequence>MTNNITDLNGSESSDLQVITEGTKSHYLLYKGYKFIYSNPTNGTFIYKCNETRCPMRIKVDKDKREVLGKAGSHDNHSVNTPSPRSNRSNTIPGGKITSTPLAKKDKTSNKSDGNVSAPLTVVQQGAVSQLNKSNNLDAYTTVIDIDQTHLTRGANQTINNEAFKSMINPEMQNSQINDKAIDNVDNNIYKVRYDEMYKLKDSLIEKILEKERVILKQGNEIKDLNNKVSDLEHINMELISGTQIEAMKSELEHANSVSKQLLTTISTLEAGWEVDKKELDMLQKKYQDKEESLSLRPEGMTSPVQPPSCQTKQCKAGPSRIQLSVIGDSHVRRMDTVLASKLPSHFDVKCYFKPGSKVAELNEIRTRNHNHQDIIILFSGTNDVSKTSMKSIKESFMKIIDKNKHCAIGVVLVPLRQNTCNMNTHIKSFNAQLVNFFNDKHVTLIDPTKILCTSDYCNDNLHLNKTGKNKLGQLICDKLTNTDTTQLEKNKNTKTTAKNKHEQRRVNFNDERRDTQHKRYSGVREHNRYRDPNTNYNSGYNNKYNSRYGGHVNYYNYNRRYDNYHKQRLSYYQLPHIPHYNRTYHNTNRYGNNRVHHNSGHTRRYHSRGGWDSAREENSGGQNRFFRKY</sequence>
<dbReference type="SUPFAM" id="SSF52266">
    <property type="entry name" value="SGNH hydrolase"/>
    <property type="match status" value="1"/>
</dbReference>
<dbReference type="Gene3D" id="3.40.50.1110">
    <property type="entry name" value="SGNH hydrolase"/>
    <property type="match status" value="1"/>
</dbReference>
<dbReference type="EMBL" id="HBUF01440007">
    <property type="protein sequence ID" value="CAG6742860.1"/>
    <property type="molecule type" value="Transcribed_RNA"/>
</dbReference>